<dbReference type="Proteomes" id="UP000549009">
    <property type="component" value="Unassembled WGS sequence"/>
</dbReference>
<dbReference type="RefSeq" id="WP_170316295.1">
    <property type="nucleotide sequence ID" value="NZ_BMSQ01000021.1"/>
</dbReference>
<comment type="caution">
    <text evidence="2">The sequence shown here is derived from an EMBL/GenBank/DDBJ whole genome shotgun (WGS) entry which is preliminary data.</text>
</comment>
<evidence type="ECO:0000313" key="3">
    <source>
        <dbReference type="Proteomes" id="UP000549009"/>
    </source>
</evidence>
<name>A0A7W8B2M5_STRST</name>
<evidence type="ECO:0000313" key="2">
    <source>
        <dbReference type="EMBL" id="MBB5108516.1"/>
    </source>
</evidence>
<proteinExistence type="predicted"/>
<reference evidence="2 3" key="1">
    <citation type="submission" date="2020-08" db="EMBL/GenBank/DDBJ databases">
        <title>Genomic Encyclopedia of Type Strains, Phase III (KMG-III): the genomes of soil and plant-associated and newly described type strains.</title>
        <authorList>
            <person name="Whitman W."/>
        </authorList>
    </citation>
    <scope>NUCLEOTIDE SEQUENCE [LARGE SCALE GENOMIC DNA]</scope>
    <source>
        <strain evidence="2 3">CECT 3146</strain>
    </source>
</reference>
<gene>
    <name evidence="2" type="ORF">FHS40_007638</name>
</gene>
<organism evidence="2 3">
    <name type="scientific">Streptomyces spectabilis</name>
    <dbReference type="NCBI Taxonomy" id="68270"/>
    <lineage>
        <taxon>Bacteria</taxon>
        <taxon>Bacillati</taxon>
        <taxon>Actinomycetota</taxon>
        <taxon>Actinomycetes</taxon>
        <taxon>Kitasatosporales</taxon>
        <taxon>Streptomycetaceae</taxon>
        <taxon>Streptomyces</taxon>
    </lineage>
</organism>
<keyword evidence="3" id="KW-1185">Reference proteome</keyword>
<dbReference type="AlphaFoldDB" id="A0A7W8B2M5"/>
<protein>
    <submittedName>
        <fullName evidence="2">Uncharacterized protein</fullName>
    </submittedName>
</protein>
<sequence length="97" mass="10095">MPNNEGGWRPRGYDGPGWEPPKEPPQGPPPGGGGGGGGGGPGGRSRWSVPGVVAVVTVAVWSVLAYQWTQQNDCDLVESYGLVLSHGTPDPWERCGD</sequence>
<dbReference type="EMBL" id="JACHJD010000019">
    <property type="protein sequence ID" value="MBB5108516.1"/>
    <property type="molecule type" value="Genomic_DNA"/>
</dbReference>
<feature type="compositionally biased region" description="Gly residues" evidence="1">
    <location>
        <begin position="32"/>
        <end position="43"/>
    </location>
</feature>
<feature type="region of interest" description="Disordered" evidence="1">
    <location>
        <begin position="1"/>
        <end position="48"/>
    </location>
</feature>
<accession>A0A7W8B2M5</accession>
<evidence type="ECO:0000256" key="1">
    <source>
        <dbReference type="SAM" id="MobiDB-lite"/>
    </source>
</evidence>